<reference evidence="3" key="1">
    <citation type="journal article" date="2019" name="Int. J. Syst. Evol. Microbiol.">
        <title>The Global Catalogue of Microorganisms (GCM) 10K type strain sequencing project: providing services to taxonomists for standard genome sequencing and annotation.</title>
        <authorList>
            <consortium name="The Broad Institute Genomics Platform"/>
            <consortium name="The Broad Institute Genome Sequencing Center for Infectious Disease"/>
            <person name="Wu L."/>
            <person name="Ma J."/>
        </authorList>
    </citation>
    <scope>NUCLEOTIDE SEQUENCE [LARGE SCALE GENOMIC DNA]</scope>
    <source>
        <strain evidence="3">JCM 3389</strain>
    </source>
</reference>
<keyword evidence="1" id="KW-0472">Membrane</keyword>
<sequence length="170" mass="20141">MMALHHSFIKLVEKMETGDWIEIISILINSLLAIWIVRTVQNKLTNKRVLKDHLINEIKDIRVEYQSILNKLYKNELKPQSIPPWFKLMNIKLNDLLNVTNAKYKINQHFMNPYQLGLRDLVTQLPEFEKNYQKNLPIKLSANSQNQILQFQQKNSKLFNNLIIKINDSN</sequence>
<evidence type="ECO:0000256" key="1">
    <source>
        <dbReference type="SAM" id="Phobius"/>
    </source>
</evidence>
<organism evidence="2 3">
    <name type="scientific">Flagellimonas iocasae</name>
    <dbReference type="NCBI Taxonomy" id="2055905"/>
    <lineage>
        <taxon>Bacteria</taxon>
        <taxon>Pseudomonadati</taxon>
        <taxon>Bacteroidota</taxon>
        <taxon>Flavobacteriia</taxon>
        <taxon>Flavobacteriales</taxon>
        <taxon>Flavobacteriaceae</taxon>
        <taxon>Flagellimonas</taxon>
    </lineage>
</organism>
<dbReference type="Proteomes" id="UP001597342">
    <property type="component" value="Unassembled WGS sequence"/>
</dbReference>
<proteinExistence type="predicted"/>
<comment type="caution">
    <text evidence="2">The sequence shown here is derived from an EMBL/GenBank/DDBJ whole genome shotgun (WGS) entry which is preliminary data.</text>
</comment>
<keyword evidence="3" id="KW-1185">Reference proteome</keyword>
<protein>
    <submittedName>
        <fullName evidence="2">Uncharacterized protein</fullName>
    </submittedName>
</protein>
<evidence type="ECO:0000313" key="3">
    <source>
        <dbReference type="Proteomes" id="UP001597342"/>
    </source>
</evidence>
<name>A0ABW4Y1M1_9FLAO</name>
<keyword evidence="1" id="KW-0812">Transmembrane</keyword>
<dbReference type="RefSeq" id="WP_379831990.1">
    <property type="nucleotide sequence ID" value="NZ_JBHUHU010000005.1"/>
</dbReference>
<dbReference type="EMBL" id="JBHUHU010000005">
    <property type="protein sequence ID" value="MFD2101409.1"/>
    <property type="molecule type" value="Genomic_DNA"/>
</dbReference>
<feature type="transmembrane region" description="Helical" evidence="1">
    <location>
        <begin position="20"/>
        <end position="38"/>
    </location>
</feature>
<gene>
    <name evidence="2" type="ORF">ACFSJE_16595</name>
</gene>
<evidence type="ECO:0000313" key="2">
    <source>
        <dbReference type="EMBL" id="MFD2101409.1"/>
    </source>
</evidence>
<keyword evidence="1" id="KW-1133">Transmembrane helix</keyword>
<accession>A0ABW4Y1M1</accession>